<dbReference type="SUPFAM" id="SSF56784">
    <property type="entry name" value="HAD-like"/>
    <property type="match status" value="1"/>
</dbReference>
<evidence type="ECO:0000313" key="12">
    <source>
        <dbReference type="EMBL" id="PWN25299.1"/>
    </source>
</evidence>
<dbReference type="GO" id="GO:0036376">
    <property type="term" value="P:sodium ion export across plasma membrane"/>
    <property type="evidence" value="ECO:0007669"/>
    <property type="project" value="TreeGrafter"/>
</dbReference>
<dbReference type="SFLD" id="SFLDF00027">
    <property type="entry name" value="p-type_atpase"/>
    <property type="match status" value="1"/>
</dbReference>
<dbReference type="GO" id="GO:0006883">
    <property type="term" value="P:intracellular sodium ion homeostasis"/>
    <property type="evidence" value="ECO:0007669"/>
    <property type="project" value="TreeGrafter"/>
</dbReference>
<dbReference type="PRINTS" id="PR00119">
    <property type="entry name" value="CATATPASE"/>
</dbReference>
<dbReference type="GO" id="GO:1990573">
    <property type="term" value="P:potassium ion import across plasma membrane"/>
    <property type="evidence" value="ECO:0007669"/>
    <property type="project" value="TreeGrafter"/>
</dbReference>
<dbReference type="Gene3D" id="1.20.1110.10">
    <property type="entry name" value="Calcium-transporting ATPase, transmembrane domain"/>
    <property type="match status" value="1"/>
</dbReference>
<dbReference type="GeneID" id="37028737"/>
<feature type="transmembrane region" description="Helical" evidence="10">
    <location>
        <begin position="1048"/>
        <end position="1065"/>
    </location>
</feature>
<dbReference type="InterPro" id="IPR036412">
    <property type="entry name" value="HAD-like_sf"/>
</dbReference>
<feature type="transmembrane region" description="Helical" evidence="10">
    <location>
        <begin position="946"/>
        <end position="963"/>
    </location>
</feature>
<dbReference type="GO" id="GO:0005391">
    <property type="term" value="F:P-type sodium:potassium-exchanging transporter activity"/>
    <property type="evidence" value="ECO:0007669"/>
    <property type="project" value="TreeGrafter"/>
</dbReference>
<name>A0A316UJA9_9BASI</name>
<feature type="transmembrane region" description="Helical" evidence="10">
    <location>
        <begin position="1117"/>
        <end position="1135"/>
    </location>
</feature>
<evidence type="ECO:0000256" key="2">
    <source>
        <dbReference type="ARBA" id="ARBA00022475"/>
    </source>
</evidence>
<keyword evidence="7 10" id="KW-1133">Transmembrane helix</keyword>
<dbReference type="Gene3D" id="3.40.50.1000">
    <property type="entry name" value="HAD superfamily/HAD-like"/>
    <property type="match status" value="1"/>
</dbReference>
<organism evidence="12 13">
    <name type="scientific">Jaminaea rosea</name>
    <dbReference type="NCBI Taxonomy" id="1569628"/>
    <lineage>
        <taxon>Eukaryota</taxon>
        <taxon>Fungi</taxon>
        <taxon>Dikarya</taxon>
        <taxon>Basidiomycota</taxon>
        <taxon>Ustilaginomycotina</taxon>
        <taxon>Exobasidiomycetes</taxon>
        <taxon>Microstromatales</taxon>
        <taxon>Microstromatales incertae sedis</taxon>
        <taxon>Jaminaea</taxon>
    </lineage>
</organism>
<dbReference type="PANTHER" id="PTHR43294:SF21">
    <property type="entry name" value="CATION TRANSPORTING ATPASE"/>
    <property type="match status" value="1"/>
</dbReference>
<dbReference type="InterPro" id="IPR044492">
    <property type="entry name" value="P_typ_ATPase_HD_dom"/>
</dbReference>
<feature type="transmembrane region" description="Helical" evidence="10">
    <location>
        <begin position="198"/>
        <end position="221"/>
    </location>
</feature>
<dbReference type="SUPFAM" id="SSF81665">
    <property type="entry name" value="Calcium ATPase, transmembrane domain M"/>
    <property type="match status" value="1"/>
</dbReference>
<feature type="transmembrane region" description="Helical" evidence="10">
    <location>
        <begin position="233"/>
        <end position="253"/>
    </location>
</feature>
<keyword evidence="8 10" id="KW-0472">Membrane</keyword>
<dbReference type="InterPro" id="IPR001757">
    <property type="entry name" value="P_typ_ATPase"/>
</dbReference>
<dbReference type="PROSITE" id="PS00154">
    <property type="entry name" value="ATPASE_E1_E2"/>
    <property type="match status" value="1"/>
</dbReference>
<dbReference type="PRINTS" id="PR00121">
    <property type="entry name" value="NAKATPASE"/>
</dbReference>
<dbReference type="SFLD" id="SFLDG00002">
    <property type="entry name" value="C1.7:_P-type_atpase_like"/>
    <property type="match status" value="1"/>
</dbReference>
<accession>A0A316UJA9</accession>
<dbReference type="NCBIfam" id="TIGR01494">
    <property type="entry name" value="ATPase_P-type"/>
    <property type="match status" value="2"/>
</dbReference>
<feature type="transmembrane region" description="Helical" evidence="10">
    <location>
        <begin position="394"/>
        <end position="417"/>
    </location>
</feature>
<keyword evidence="4" id="KW-0547">Nucleotide-binding</keyword>
<protein>
    <submittedName>
        <fullName evidence="12">Calcium ATPase</fullName>
    </submittedName>
</protein>
<dbReference type="SUPFAM" id="SSF81653">
    <property type="entry name" value="Calcium ATPase, transduction domain A"/>
    <property type="match status" value="1"/>
</dbReference>
<keyword evidence="6" id="KW-1278">Translocase</keyword>
<dbReference type="EMBL" id="KZ819676">
    <property type="protein sequence ID" value="PWN25299.1"/>
    <property type="molecule type" value="Genomic_DNA"/>
</dbReference>
<evidence type="ECO:0000256" key="9">
    <source>
        <dbReference type="SAM" id="MobiDB-lite"/>
    </source>
</evidence>
<keyword evidence="13" id="KW-1185">Reference proteome</keyword>
<dbReference type="InterPro" id="IPR006068">
    <property type="entry name" value="ATPase_P-typ_cation-transptr_C"/>
</dbReference>
<dbReference type="InterPro" id="IPR004014">
    <property type="entry name" value="ATPase_P-typ_cation-transptr_N"/>
</dbReference>
<dbReference type="SMART" id="SM00831">
    <property type="entry name" value="Cation_ATPase_N"/>
    <property type="match status" value="1"/>
</dbReference>
<feature type="compositionally biased region" description="Basic and acidic residues" evidence="9">
    <location>
        <begin position="1"/>
        <end position="23"/>
    </location>
</feature>
<dbReference type="SFLD" id="SFLDS00003">
    <property type="entry name" value="Haloacid_Dehalogenase"/>
    <property type="match status" value="1"/>
</dbReference>
<dbReference type="SUPFAM" id="SSF81660">
    <property type="entry name" value="Metal cation-transporting ATPase, ATP-binding domain N"/>
    <property type="match status" value="1"/>
</dbReference>
<dbReference type="GO" id="GO:0005886">
    <property type="term" value="C:plasma membrane"/>
    <property type="evidence" value="ECO:0007669"/>
    <property type="project" value="UniProtKB-SubCell"/>
</dbReference>
<keyword evidence="2" id="KW-1003">Cell membrane</keyword>
<evidence type="ECO:0000256" key="5">
    <source>
        <dbReference type="ARBA" id="ARBA00022840"/>
    </source>
</evidence>
<evidence type="ECO:0000256" key="8">
    <source>
        <dbReference type="ARBA" id="ARBA00023136"/>
    </source>
</evidence>
<dbReference type="GO" id="GO:0030007">
    <property type="term" value="P:intracellular potassium ion homeostasis"/>
    <property type="evidence" value="ECO:0007669"/>
    <property type="project" value="TreeGrafter"/>
</dbReference>
<sequence>MSFGRDNRKSIEMEGDSGDDKGSVLESQDAHASTAVGVDAIDVEKGLPRSATFRLPDPATFGVDEGGRRTFGGGYSQDINRERTLEKTQSIGGLSLARASARQNIDPRPRIAADFRTLSVQVSHGGLADPTKKKQKKDAKQVKDLADLDWHLLPVDEVLQRLSTTSKLGLDKDQVLRRRKQDGLNKVSKPPSQWLRKLFHYTLGGFGGILIGAAILVFISWKPLGLPNPAVSVLALAIVLVLVWFLQAIFNAWQDFTTARTMASIGSMLPSQVHVIRDGERHCFPAEDIVKGDIIVVGMGQKLAADVRFVDLAGEIKVDRSMITGESDAIKCTIDKTDDNYLESRNVGLMGTMCVSGSGGLAVVTAVGDDTVFGRLAKSAAKPRTTRTTLETEIFYFVLCVAAIALFLAVACIIIWAAYLRPQHPAFMSDSQMVVNIVSIVVAFIPEGLPIAVSLSLTAIAAKMRKSRVLAKTLSVVETLGAVNVICSDKTGTLTTNKMRVTSLAIFGFDDTVSPTDAVKQITIGAPVGEALRSLAWLAGVCNAANFAAPEDEKTAAAIPLADRPINGDATDSACLRLCEELGGVEESRTGWNTVGNLAFNSKNKFATKVIQSGDASSDRINVALSSHHAANFSTSSDAIILAKGAPDILLKRCSSVLDASGEVLDLTPERLARLAEIQSQWADNGQRVLVLTRKVVSRSDLPATLDDDALLIATADMTVVGLVGIVDPPRAEIPGVVATCRGAGARFFMVTGDFQKTAVAIARQCGIITARQVYGFDDLSDANLILPEYSFLNDNASRPQLALSLSGSDLQKMEQHHWERATRFDEIVFARTTPEQKLRIVTEFQARDGVVSMTGDGANDAPALRQADVGVAIAGGSDIAMESADLVLLDSFSGFVDAMMLGRLCFENLKKTVSYLLPAGCFCELWAILMAFFTGLPQALSNLQMIFQCVLIDIGPSLALINEKPESDLMKRKPRNVKKDRLADWKLLLQSYIFLGLPMTAMSFLQCFWLLERRGLPFSSLWLHYGNNPLQNSDPDLFQAKLNEGNAAYWFTLVLAQWGTLLIVRTRKLSIFQHPPYFKPETSNFWILPTAVIALLITVFLSYIPGLQHVLNTYGVPGEVYGLGLAYAAFMLMLEEGRKYCVRTYPRGFLAKIAW</sequence>
<feature type="transmembrane region" description="Helical" evidence="10">
    <location>
        <begin position="984"/>
        <end position="1012"/>
    </location>
</feature>
<dbReference type="Proteomes" id="UP000245884">
    <property type="component" value="Unassembled WGS sequence"/>
</dbReference>
<evidence type="ECO:0000256" key="4">
    <source>
        <dbReference type="ARBA" id="ARBA00022741"/>
    </source>
</evidence>
<comment type="subcellular location">
    <subcellularLocation>
        <location evidence="1">Cell membrane</location>
        <topology evidence="1">Multi-pass membrane protein</topology>
    </subcellularLocation>
</comment>
<evidence type="ECO:0000256" key="10">
    <source>
        <dbReference type="SAM" id="Phobius"/>
    </source>
</evidence>
<dbReference type="InterPro" id="IPR008250">
    <property type="entry name" value="ATPase_P-typ_transduc_dom_A_sf"/>
</dbReference>
<dbReference type="InterPro" id="IPR023214">
    <property type="entry name" value="HAD_sf"/>
</dbReference>
<keyword evidence="3 10" id="KW-0812">Transmembrane</keyword>
<dbReference type="Pfam" id="PF00689">
    <property type="entry name" value="Cation_ATPase_C"/>
    <property type="match status" value="1"/>
</dbReference>
<evidence type="ECO:0000259" key="11">
    <source>
        <dbReference type="SMART" id="SM00831"/>
    </source>
</evidence>
<dbReference type="Gene3D" id="3.40.1110.10">
    <property type="entry name" value="Calcium-transporting ATPase, cytoplasmic domain N"/>
    <property type="match status" value="1"/>
</dbReference>
<keyword evidence="5" id="KW-0067">ATP-binding</keyword>
<feature type="domain" description="Cation-transporting P-type ATPase N-terminal" evidence="11">
    <location>
        <begin position="149"/>
        <end position="222"/>
    </location>
</feature>
<gene>
    <name evidence="12" type="ORF">BDZ90DRAFT_234148</name>
</gene>
<dbReference type="Gene3D" id="2.70.150.10">
    <property type="entry name" value="Calcium-transporting ATPase, cytoplasmic transduction domain A"/>
    <property type="match status" value="1"/>
</dbReference>
<evidence type="ECO:0000256" key="1">
    <source>
        <dbReference type="ARBA" id="ARBA00004651"/>
    </source>
</evidence>
<dbReference type="RefSeq" id="XP_025359911.1">
    <property type="nucleotide sequence ID" value="XM_025506914.1"/>
</dbReference>
<dbReference type="Pfam" id="PF00122">
    <property type="entry name" value="E1-E2_ATPase"/>
    <property type="match status" value="1"/>
</dbReference>
<dbReference type="STRING" id="1569628.A0A316UJA9"/>
<proteinExistence type="predicted"/>
<evidence type="ECO:0000313" key="13">
    <source>
        <dbReference type="Proteomes" id="UP000245884"/>
    </source>
</evidence>
<dbReference type="Pfam" id="PF00690">
    <property type="entry name" value="Cation_ATPase_N"/>
    <property type="match status" value="1"/>
</dbReference>
<dbReference type="InterPro" id="IPR023299">
    <property type="entry name" value="ATPase_P-typ_cyto_dom_N"/>
</dbReference>
<dbReference type="GO" id="GO:0016887">
    <property type="term" value="F:ATP hydrolysis activity"/>
    <property type="evidence" value="ECO:0007669"/>
    <property type="project" value="InterPro"/>
</dbReference>
<dbReference type="InterPro" id="IPR018303">
    <property type="entry name" value="ATPase_P-typ_P_site"/>
</dbReference>
<dbReference type="InterPro" id="IPR059000">
    <property type="entry name" value="ATPase_P-type_domA"/>
</dbReference>
<dbReference type="AlphaFoldDB" id="A0A316UJA9"/>
<dbReference type="FunFam" id="3.40.50.1000:FF:000001">
    <property type="entry name" value="Phospholipid-transporting ATPase IC"/>
    <property type="match status" value="1"/>
</dbReference>
<dbReference type="GO" id="GO:0005524">
    <property type="term" value="F:ATP binding"/>
    <property type="evidence" value="ECO:0007669"/>
    <property type="project" value="UniProtKB-KW"/>
</dbReference>
<feature type="transmembrane region" description="Helical" evidence="10">
    <location>
        <begin position="914"/>
        <end position="934"/>
    </location>
</feature>
<dbReference type="InterPro" id="IPR023298">
    <property type="entry name" value="ATPase_P-typ_TM_dom_sf"/>
</dbReference>
<dbReference type="InterPro" id="IPR050510">
    <property type="entry name" value="Cation_transp_ATPase_P-type"/>
</dbReference>
<evidence type="ECO:0000256" key="3">
    <source>
        <dbReference type="ARBA" id="ARBA00022692"/>
    </source>
</evidence>
<evidence type="ECO:0000256" key="7">
    <source>
        <dbReference type="ARBA" id="ARBA00022989"/>
    </source>
</evidence>
<dbReference type="OrthoDB" id="158672at2759"/>
<dbReference type="Pfam" id="PF13246">
    <property type="entry name" value="Cation_ATPase"/>
    <property type="match status" value="1"/>
</dbReference>
<dbReference type="GO" id="GO:1902600">
    <property type="term" value="P:proton transmembrane transport"/>
    <property type="evidence" value="ECO:0007669"/>
    <property type="project" value="TreeGrafter"/>
</dbReference>
<feature type="transmembrane region" description="Helical" evidence="10">
    <location>
        <begin position="437"/>
        <end position="462"/>
    </location>
</feature>
<feature type="region of interest" description="Disordered" evidence="9">
    <location>
        <begin position="1"/>
        <end position="37"/>
    </location>
</feature>
<feature type="transmembrane region" description="Helical" evidence="10">
    <location>
        <begin position="1086"/>
        <end position="1105"/>
    </location>
</feature>
<evidence type="ECO:0000256" key="6">
    <source>
        <dbReference type="ARBA" id="ARBA00022967"/>
    </source>
</evidence>
<dbReference type="PANTHER" id="PTHR43294">
    <property type="entry name" value="SODIUM/POTASSIUM-TRANSPORTING ATPASE SUBUNIT ALPHA"/>
    <property type="match status" value="1"/>
</dbReference>
<reference evidence="12 13" key="1">
    <citation type="journal article" date="2018" name="Mol. Biol. Evol.">
        <title>Broad Genomic Sampling Reveals a Smut Pathogenic Ancestry of the Fungal Clade Ustilaginomycotina.</title>
        <authorList>
            <person name="Kijpornyongpan T."/>
            <person name="Mondo S.J."/>
            <person name="Barry K."/>
            <person name="Sandor L."/>
            <person name="Lee J."/>
            <person name="Lipzen A."/>
            <person name="Pangilinan J."/>
            <person name="LaButti K."/>
            <person name="Hainaut M."/>
            <person name="Henrissat B."/>
            <person name="Grigoriev I.V."/>
            <person name="Spatafora J.W."/>
            <person name="Aime M.C."/>
        </authorList>
    </citation>
    <scope>NUCLEOTIDE SEQUENCE [LARGE SCALE GENOMIC DNA]</scope>
    <source>
        <strain evidence="12 13">MCA 5214</strain>
    </source>
</reference>